<gene>
    <name evidence="10" type="ORF">GCM10009601_06060</name>
</gene>
<evidence type="ECO:0000256" key="7">
    <source>
        <dbReference type="ARBA" id="ARBA00023251"/>
    </source>
</evidence>
<evidence type="ECO:0000256" key="5">
    <source>
        <dbReference type="ARBA" id="ARBA00022989"/>
    </source>
</evidence>
<dbReference type="PANTHER" id="PTHR42718:SF47">
    <property type="entry name" value="METHYL VIOLOGEN RESISTANCE PROTEIN SMVA"/>
    <property type="match status" value="1"/>
</dbReference>
<keyword evidence="3" id="KW-1003">Cell membrane</keyword>
<keyword evidence="5 8" id="KW-1133">Transmembrane helix</keyword>
<dbReference type="Pfam" id="PF07690">
    <property type="entry name" value="MFS_1"/>
    <property type="match status" value="1"/>
</dbReference>
<accession>A0ABN1YK98</accession>
<feature type="transmembrane region" description="Helical" evidence="8">
    <location>
        <begin position="146"/>
        <end position="166"/>
    </location>
</feature>
<evidence type="ECO:0000256" key="2">
    <source>
        <dbReference type="ARBA" id="ARBA00022448"/>
    </source>
</evidence>
<feature type="transmembrane region" description="Helical" evidence="8">
    <location>
        <begin position="412"/>
        <end position="429"/>
    </location>
</feature>
<dbReference type="PROSITE" id="PS50850">
    <property type="entry name" value="MFS"/>
    <property type="match status" value="1"/>
</dbReference>
<feature type="transmembrane region" description="Helical" evidence="8">
    <location>
        <begin position="113"/>
        <end position="134"/>
    </location>
</feature>
<feature type="transmembrane region" description="Helical" evidence="8">
    <location>
        <begin position="58"/>
        <end position="76"/>
    </location>
</feature>
<keyword evidence="7" id="KW-0046">Antibiotic resistance</keyword>
<evidence type="ECO:0000256" key="8">
    <source>
        <dbReference type="SAM" id="Phobius"/>
    </source>
</evidence>
<keyword evidence="4 8" id="KW-0812">Transmembrane</keyword>
<evidence type="ECO:0000256" key="3">
    <source>
        <dbReference type="ARBA" id="ARBA00022475"/>
    </source>
</evidence>
<feature type="transmembrane region" description="Helical" evidence="8">
    <location>
        <begin position="206"/>
        <end position="228"/>
    </location>
</feature>
<dbReference type="InterPro" id="IPR036259">
    <property type="entry name" value="MFS_trans_sf"/>
</dbReference>
<sequence>MTSTLQPADSTGAVKRPGRWLALGVLVLAVLLVAVDATVLGLATPYISEDLEPTGTQLLWIGDVYSFVIAGLLVTMGSLGDRIGRKRILLHGATAFGAISVLNAYATTPELMIVARALLGVAGATLMPATLALIRNLFHDPRERSLAVGIWGAAASAGTAIGPILGGFLLEHFWWGSVFLINLPVMAVLVLVGIRMLPESRNPSPGPWDLLSVVLSLVGMVGLVYAVKEAAAHGVTWTTAAAALLGAAALHGFVRRQLTLPVPLLDMRLFRHRGFSGAVLADLLTILGLSGLVFFLSQYLQLVQGRRPFEAGLAELPAALGAVAAGLVAGRAARRFSVRSVVSGALAAIGLALAALTVIGQSTGYPLLGTALLVVGLGAGFSFTVTADVILSSVPKDQAGAASAVSETAYELGAALGIAVLGSIVTGVYRDFTGPAGTPPAARESLGGAVEAAAHMPAQTAAPMLEAARQSFVDGLTLAAGAGAAVLLAASAAAWFMLRNERLETHP</sequence>
<keyword evidence="6 8" id="KW-0472">Membrane</keyword>
<dbReference type="InterPro" id="IPR020846">
    <property type="entry name" value="MFS_dom"/>
</dbReference>
<evidence type="ECO:0000256" key="6">
    <source>
        <dbReference type="ARBA" id="ARBA00023136"/>
    </source>
</evidence>
<dbReference type="Gene3D" id="1.20.1250.20">
    <property type="entry name" value="MFS general substrate transporter like domains"/>
    <property type="match status" value="1"/>
</dbReference>
<comment type="subcellular location">
    <subcellularLocation>
        <location evidence="1">Cell membrane</location>
        <topology evidence="1">Multi-pass membrane protein</topology>
    </subcellularLocation>
</comment>
<dbReference type="Proteomes" id="UP001500973">
    <property type="component" value="Unassembled WGS sequence"/>
</dbReference>
<dbReference type="EMBL" id="BAAAIZ010000008">
    <property type="protein sequence ID" value="GAA1415736.1"/>
    <property type="molecule type" value="Genomic_DNA"/>
</dbReference>
<feature type="transmembrane region" description="Helical" evidence="8">
    <location>
        <begin position="365"/>
        <end position="391"/>
    </location>
</feature>
<feature type="transmembrane region" description="Helical" evidence="8">
    <location>
        <begin position="172"/>
        <end position="194"/>
    </location>
</feature>
<feature type="transmembrane region" description="Helical" evidence="8">
    <location>
        <begin position="275"/>
        <end position="296"/>
    </location>
</feature>
<reference evidence="10 11" key="1">
    <citation type="journal article" date="2019" name="Int. J. Syst. Evol. Microbiol.">
        <title>The Global Catalogue of Microorganisms (GCM) 10K type strain sequencing project: providing services to taxonomists for standard genome sequencing and annotation.</title>
        <authorList>
            <consortium name="The Broad Institute Genomics Platform"/>
            <consortium name="The Broad Institute Genome Sequencing Center for Infectious Disease"/>
            <person name="Wu L."/>
            <person name="Ma J."/>
        </authorList>
    </citation>
    <scope>NUCLEOTIDE SEQUENCE [LARGE SCALE GENOMIC DNA]</scope>
    <source>
        <strain evidence="10 11">JCM 11756</strain>
    </source>
</reference>
<protein>
    <submittedName>
        <fullName evidence="10">MFS transporter</fullName>
    </submittedName>
</protein>
<dbReference type="CDD" id="cd17321">
    <property type="entry name" value="MFS_MMR_MDR_like"/>
    <property type="match status" value="1"/>
</dbReference>
<dbReference type="RefSeq" id="WP_344009844.1">
    <property type="nucleotide sequence ID" value="NZ_BAAAIZ010000008.1"/>
</dbReference>
<organism evidence="10 11">
    <name type="scientific">Streptomyces thermospinosisporus</name>
    <dbReference type="NCBI Taxonomy" id="161482"/>
    <lineage>
        <taxon>Bacteria</taxon>
        <taxon>Bacillati</taxon>
        <taxon>Actinomycetota</taxon>
        <taxon>Actinomycetes</taxon>
        <taxon>Kitasatosporales</taxon>
        <taxon>Streptomycetaceae</taxon>
        <taxon>Streptomyces</taxon>
    </lineage>
</organism>
<evidence type="ECO:0000256" key="1">
    <source>
        <dbReference type="ARBA" id="ARBA00004651"/>
    </source>
</evidence>
<evidence type="ECO:0000256" key="4">
    <source>
        <dbReference type="ARBA" id="ARBA00022692"/>
    </source>
</evidence>
<evidence type="ECO:0000313" key="11">
    <source>
        <dbReference type="Proteomes" id="UP001500973"/>
    </source>
</evidence>
<dbReference type="SUPFAM" id="SSF103473">
    <property type="entry name" value="MFS general substrate transporter"/>
    <property type="match status" value="1"/>
</dbReference>
<feature type="transmembrane region" description="Helical" evidence="8">
    <location>
        <begin position="20"/>
        <end position="46"/>
    </location>
</feature>
<feature type="transmembrane region" description="Helical" evidence="8">
    <location>
        <begin position="478"/>
        <end position="498"/>
    </location>
</feature>
<feature type="domain" description="Major facilitator superfamily (MFS) profile" evidence="9">
    <location>
        <begin position="22"/>
        <end position="502"/>
    </location>
</feature>
<dbReference type="Gene3D" id="1.20.1720.10">
    <property type="entry name" value="Multidrug resistance protein D"/>
    <property type="match status" value="1"/>
</dbReference>
<dbReference type="PANTHER" id="PTHR42718">
    <property type="entry name" value="MAJOR FACILITATOR SUPERFAMILY MULTIDRUG TRANSPORTER MFSC"/>
    <property type="match status" value="1"/>
</dbReference>
<feature type="transmembrane region" description="Helical" evidence="8">
    <location>
        <begin position="88"/>
        <end position="107"/>
    </location>
</feature>
<keyword evidence="11" id="KW-1185">Reference proteome</keyword>
<comment type="caution">
    <text evidence="10">The sequence shown here is derived from an EMBL/GenBank/DDBJ whole genome shotgun (WGS) entry which is preliminary data.</text>
</comment>
<name>A0ABN1YK98_9ACTN</name>
<feature type="transmembrane region" description="Helical" evidence="8">
    <location>
        <begin position="340"/>
        <end position="359"/>
    </location>
</feature>
<evidence type="ECO:0000313" key="10">
    <source>
        <dbReference type="EMBL" id="GAA1415736.1"/>
    </source>
</evidence>
<keyword evidence="2" id="KW-0813">Transport</keyword>
<feature type="transmembrane region" description="Helical" evidence="8">
    <location>
        <begin position="234"/>
        <end position="254"/>
    </location>
</feature>
<evidence type="ECO:0000259" key="9">
    <source>
        <dbReference type="PROSITE" id="PS50850"/>
    </source>
</evidence>
<feature type="transmembrane region" description="Helical" evidence="8">
    <location>
        <begin position="316"/>
        <end position="333"/>
    </location>
</feature>
<proteinExistence type="predicted"/>
<dbReference type="InterPro" id="IPR011701">
    <property type="entry name" value="MFS"/>
</dbReference>